<accession>N4WXR5</accession>
<keyword evidence="3" id="KW-1185">Reference proteome</keyword>
<dbReference type="AlphaFoldDB" id="N4WXR5"/>
<evidence type="ECO:0000313" key="2">
    <source>
        <dbReference type="EMBL" id="ENI05414.1"/>
    </source>
</evidence>
<organism evidence="2 3">
    <name type="scientific">Cochliobolus heterostrophus (strain C4 / ATCC 48331 / race T)</name>
    <name type="common">Southern corn leaf blight fungus</name>
    <name type="synonym">Bipolaris maydis</name>
    <dbReference type="NCBI Taxonomy" id="665024"/>
    <lineage>
        <taxon>Eukaryota</taxon>
        <taxon>Fungi</taxon>
        <taxon>Dikarya</taxon>
        <taxon>Ascomycota</taxon>
        <taxon>Pezizomycotina</taxon>
        <taxon>Dothideomycetes</taxon>
        <taxon>Pleosporomycetidae</taxon>
        <taxon>Pleosporales</taxon>
        <taxon>Pleosporineae</taxon>
        <taxon>Pleosporaceae</taxon>
        <taxon>Bipolaris</taxon>
    </lineage>
</organism>
<dbReference type="OrthoDB" id="5238363at2759"/>
<sequence>MKSPFALLAKNKPKTFMVSYAPEYKNFIVNHVVSDASHPLHETQKRRQAERKKQGLWWHATTGVNLSKSSCVRAWARRRLRNAVKDELKERGYDDHGMFVNAKAIQDRPDLVDLLKAGKKLDLTGSLRLHVQEPLIAAKYAEVRTETGSVIEAVVQAMKNRQGGYGSSRPTRKRPEWNPPSAQRPFSPRMRGQSSKHHIG</sequence>
<reference evidence="3" key="2">
    <citation type="journal article" date="2013" name="PLoS Genet.">
        <title>Comparative genome structure, secondary metabolite, and effector coding capacity across Cochliobolus pathogens.</title>
        <authorList>
            <person name="Condon B.J."/>
            <person name="Leng Y."/>
            <person name="Wu D."/>
            <person name="Bushley K.E."/>
            <person name="Ohm R.A."/>
            <person name="Otillar R."/>
            <person name="Martin J."/>
            <person name="Schackwitz W."/>
            <person name="Grimwood J."/>
            <person name="MohdZainudin N."/>
            <person name="Xue C."/>
            <person name="Wang R."/>
            <person name="Manning V.A."/>
            <person name="Dhillon B."/>
            <person name="Tu Z.J."/>
            <person name="Steffenson B.J."/>
            <person name="Salamov A."/>
            <person name="Sun H."/>
            <person name="Lowry S."/>
            <person name="LaButti K."/>
            <person name="Han J."/>
            <person name="Copeland A."/>
            <person name="Lindquist E."/>
            <person name="Barry K."/>
            <person name="Schmutz J."/>
            <person name="Baker S.E."/>
            <person name="Ciuffetti L.M."/>
            <person name="Grigoriev I.V."/>
            <person name="Zhong S."/>
            <person name="Turgeon B.G."/>
        </authorList>
    </citation>
    <scope>NUCLEOTIDE SEQUENCE [LARGE SCALE GENOMIC DNA]</scope>
    <source>
        <strain evidence="3">C4 / ATCC 48331 / race T</strain>
    </source>
</reference>
<gene>
    <name evidence="2" type="ORF">COCC4DRAFT_195150</name>
</gene>
<evidence type="ECO:0000313" key="3">
    <source>
        <dbReference type="Proteomes" id="UP000012338"/>
    </source>
</evidence>
<feature type="region of interest" description="Disordered" evidence="1">
    <location>
        <begin position="161"/>
        <end position="200"/>
    </location>
</feature>
<proteinExistence type="predicted"/>
<reference evidence="2 3" key="1">
    <citation type="journal article" date="2012" name="PLoS Pathog.">
        <title>Diverse lifestyles and strategies of plant pathogenesis encoded in the genomes of eighteen Dothideomycetes fungi.</title>
        <authorList>
            <person name="Ohm R.A."/>
            <person name="Feau N."/>
            <person name="Henrissat B."/>
            <person name="Schoch C.L."/>
            <person name="Horwitz B.A."/>
            <person name="Barry K.W."/>
            <person name="Condon B.J."/>
            <person name="Copeland A.C."/>
            <person name="Dhillon B."/>
            <person name="Glaser F."/>
            <person name="Hesse C.N."/>
            <person name="Kosti I."/>
            <person name="LaButti K."/>
            <person name="Lindquist E.A."/>
            <person name="Lucas S."/>
            <person name="Salamov A.A."/>
            <person name="Bradshaw R.E."/>
            <person name="Ciuffetti L."/>
            <person name="Hamelin R.C."/>
            <person name="Kema G.H.J."/>
            <person name="Lawrence C."/>
            <person name="Scott J.A."/>
            <person name="Spatafora J.W."/>
            <person name="Turgeon B.G."/>
            <person name="de Wit P.J.G.M."/>
            <person name="Zhong S."/>
            <person name="Goodwin S.B."/>
            <person name="Grigoriev I.V."/>
        </authorList>
    </citation>
    <scope>NUCLEOTIDE SEQUENCE [LARGE SCALE GENOMIC DNA]</scope>
    <source>
        <strain evidence="3">C4 / ATCC 48331 / race T</strain>
    </source>
</reference>
<dbReference type="EMBL" id="KB733454">
    <property type="protein sequence ID" value="ENI05414.1"/>
    <property type="molecule type" value="Genomic_DNA"/>
</dbReference>
<dbReference type="Proteomes" id="UP000012338">
    <property type="component" value="Unassembled WGS sequence"/>
</dbReference>
<dbReference type="GeneID" id="25841714"/>
<name>N4WXR5_COCH4</name>
<dbReference type="RefSeq" id="XP_014079323.1">
    <property type="nucleotide sequence ID" value="XM_014223848.1"/>
</dbReference>
<evidence type="ECO:0000256" key="1">
    <source>
        <dbReference type="SAM" id="MobiDB-lite"/>
    </source>
</evidence>
<dbReference type="HOGENOM" id="CLU_122033_0_0_1"/>
<protein>
    <submittedName>
        <fullName evidence="2">Uncharacterized protein</fullName>
    </submittedName>
</protein>